<keyword evidence="1" id="KW-0732">Signal</keyword>
<gene>
    <name evidence="2" type="ORF">IPJ48_07080</name>
</gene>
<dbReference type="Pfam" id="PF13036">
    <property type="entry name" value="LpoB"/>
    <property type="match status" value="1"/>
</dbReference>
<dbReference type="EMBL" id="JADJNC010000010">
    <property type="protein sequence ID" value="MBK7422866.1"/>
    <property type="molecule type" value="Genomic_DNA"/>
</dbReference>
<feature type="chain" id="PRO_5038584720" evidence="1">
    <location>
        <begin position="21"/>
        <end position="222"/>
    </location>
</feature>
<comment type="caution">
    <text evidence="2">The sequence shown here is derived from an EMBL/GenBank/DDBJ whole genome shotgun (WGS) entry which is preliminary data.</text>
</comment>
<proteinExistence type="predicted"/>
<dbReference type="Proteomes" id="UP000886602">
    <property type="component" value="Unassembled WGS sequence"/>
</dbReference>
<dbReference type="Gene3D" id="3.40.50.10610">
    <property type="entry name" value="ABC-type transport auxiliary lipoprotein component"/>
    <property type="match status" value="1"/>
</dbReference>
<organism evidence="2 3">
    <name type="scientific">Candidatus Propionivibrio dominans</name>
    <dbReference type="NCBI Taxonomy" id="2954373"/>
    <lineage>
        <taxon>Bacteria</taxon>
        <taxon>Pseudomonadati</taxon>
        <taxon>Pseudomonadota</taxon>
        <taxon>Betaproteobacteria</taxon>
        <taxon>Rhodocyclales</taxon>
        <taxon>Rhodocyclaceae</taxon>
        <taxon>Propionivibrio</taxon>
    </lineage>
</organism>
<evidence type="ECO:0000313" key="2">
    <source>
        <dbReference type="EMBL" id="MBK7422866.1"/>
    </source>
</evidence>
<evidence type="ECO:0000313" key="3">
    <source>
        <dbReference type="Proteomes" id="UP000886602"/>
    </source>
</evidence>
<reference evidence="2" key="1">
    <citation type="submission" date="2020-10" db="EMBL/GenBank/DDBJ databases">
        <title>Connecting structure to function with the recovery of over 1000 high-quality activated sludge metagenome-assembled genomes encoding full-length rRNA genes using long-read sequencing.</title>
        <authorList>
            <person name="Singleton C.M."/>
            <person name="Petriglieri F."/>
            <person name="Kristensen J.M."/>
            <person name="Kirkegaard R.H."/>
            <person name="Michaelsen T.Y."/>
            <person name="Andersen M.H."/>
            <person name="Karst S.M."/>
            <person name="Dueholm M.S."/>
            <person name="Nielsen P.H."/>
            <person name="Albertsen M."/>
        </authorList>
    </citation>
    <scope>NUCLEOTIDE SEQUENCE</scope>
    <source>
        <strain evidence="2">EsbW_18-Q3-R4-48_MAXAC.044</strain>
    </source>
</reference>
<dbReference type="InterPro" id="IPR014094">
    <property type="entry name" value="LpoB"/>
</dbReference>
<dbReference type="AlphaFoldDB" id="A0A9D7I734"/>
<accession>A0A9D7I734</accession>
<evidence type="ECO:0000256" key="1">
    <source>
        <dbReference type="SAM" id="SignalP"/>
    </source>
</evidence>
<sequence>MNAKWFIRAGLALFATVSFAAPSSPPRLAVAELAYGQHVSGTIDRADLRKLAADIRSGLQKSGSFQLVQGKSSAEARKNERLSDVIGRIKSGMYPGADYVLFGEISSYEFRQEANPIKSTDTVSHTLSLDLVGEFTVVSTKNYAVKTRFSATGEGQDVKLVTSQGGRVVLNRNKVISEASRSLGEEVTKQLEEQLGGFSGGADDSANRPLVETPREEVIIFK</sequence>
<feature type="signal peptide" evidence="1">
    <location>
        <begin position="1"/>
        <end position="20"/>
    </location>
</feature>
<protein>
    <submittedName>
        <fullName evidence="2">Penicillin-binding protein activator LpoB</fullName>
    </submittedName>
</protein>
<name>A0A9D7I734_9RHOO</name>